<feature type="domain" description="DUF7931" evidence="1">
    <location>
        <begin position="24"/>
        <end position="168"/>
    </location>
</feature>
<name>I1X4Y0_9BACT</name>
<dbReference type="Pfam" id="PF25559">
    <property type="entry name" value="DUF7931"/>
    <property type="match status" value="1"/>
</dbReference>
<dbReference type="InterPro" id="IPR057691">
    <property type="entry name" value="DUF7931"/>
</dbReference>
<gene>
    <name evidence="2" type="ORF">ws172H5_0049</name>
</gene>
<dbReference type="AlphaFoldDB" id="I1X4Y0"/>
<accession>I1X4Y0</accession>
<evidence type="ECO:0000259" key="1">
    <source>
        <dbReference type="Pfam" id="PF25559"/>
    </source>
</evidence>
<dbReference type="EMBL" id="JQ256784">
    <property type="protein sequence ID" value="AFI78555.1"/>
    <property type="molecule type" value="Genomic_DNA"/>
</dbReference>
<reference evidence="2" key="1">
    <citation type="journal article" date="2012" name="ISME J.">
        <title>Roseobacter clade bacteria are abundant in coastal sediments and encode a novel combination of sulfur oxidation genes.</title>
        <authorList>
            <person name="Lenk S."/>
            <person name="Moraru C."/>
            <person name="Hahnke S."/>
            <person name="Arnds J."/>
            <person name="Richter M."/>
            <person name="Kube M."/>
            <person name="Reinhardt R."/>
            <person name="Brinkhoff T."/>
            <person name="Harder J."/>
            <person name="Amann R."/>
            <person name="Mussmann M."/>
        </authorList>
    </citation>
    <scope>NUCLEOTIDE SEQUENCE</scope>
</reference>
<sequence>MPEYEHYKLGGESQPLILDGSAEHYGVALAMLQQTHRDVAILSRQMDGRLYDTAEFMQALSQLASHHPRCRIRLLLKEVEPLIKYGHRMIELSRRLSSSIAIRTIHEDYREYNEAFMVFDERGVIKRRYADRYEGSADFNNPKQARELLSFFDEVWNISEPDPNLRRLHI</sequence>
<organism evidence="2">
    <name type="scientific">uncultured bacterium ws172H5</name>
    <dbReference type="NCBI Taxonomy" id="1131829"/>
    <lineage>
        <taxon>Bacteria</taxon>
        <taxon>environmental samples</taxon>
    </lineage>
</organism>
<protein>
    <recommendedName>
        <fullName evidence="1">DUF7931 domain-containing protein</fullName>
    </recommendedName>
</protein>
<proteinExistence type="predicted"/>
<evidence type="ECO:0000313" key="2">
    <source>
        <dbReference type="EMBL" id="AFI78555.1"/>
    </source>
</evidence>